<dbReference type="Gene3D" id="3.40.50.720">
    <property type="entry name" value="NAD(P)-binding Rossmann-like Domain"/>
    <property type="match status" value="2"/>
</dbReference>
<feature type="non-terminal residue" evidence="19">
    <location>
        <position position="1"/>
    </location>
</feature>
<evidence type="ECO:0000256" key="2">
    <source>
        <dbReference type="ARBA" id="ARBA00011534"/>
    </source>
</evidence>
<dbReference type="InterPro" id="IPR020635">
    <property type="entry name" value="Tyr_kinase_cat_dom"/>
</dbReference>
<proteinExistence type="predicted"/>
<dbReference type="EC" id="2.7.11.1" evidence="3"/>
<dbReference type="InterPro" id="IPR002347">
    <property type="entry name" value="SDR_fam"/>
</dbReference>
<dbReference type="SUPFAM" id="SSF56112">
    <property type="entry name" value="Protein kinase-like (PK-like)"/>
    <property type="match status" value="1"/>
</dbReference>
<feature type="transmembrane region" description="Helical" evidence="17">
    <location>
        <begin position="362"/>
        <end position="381"/>
    </location>
</feature>
<evidence type="ECO:0000256" key="7">
    <source>
        <dbReference type="ARBA" id="ARBA00022679"/>
    </source>
</evidence>
<evidence type="ECO:0000256" key="9">
    <source>
        <dbReference type="ARBA" id="ARBA00022777"/>
    </source>
</evidence>
<feature type="non-terminal residue" evidence="19">
    <location>
        <position position="1140"/>
    </location>
</feature>
<dbReference type="Pfam" id="PF00106">
    <property type="entry name" value="adh_short"/>
    <property type="match status" value="2"/>
</dbReference>
<evidence type="ECO:0000256" key="12">
    <source>
        <dbReference type="ARBA" id="ARBA00030980"/>
    </source>
</evidence>
<dbReference type="InterPro" id="IPR008266">
    <property type="entry name" value="Tyr_kinase_AS"/>
</dbReference>
<dbReference type="InterPro" id="IPR036291">
    <property type="entry name" value="NAD(P)-bd_dom_sf"/>
</dbReference>
<comment type="caution">
    <text evidence="19">The sequence shown here is derived from an EMBL/GenBank/DDBJ whole genome shotgun (WGS) entry which is preliminary data.</text>
</comment>
<evidence type="ECO:0000256" key="3">
    <source>
        <dbReference type="ARBA" id="ARBA00012513"/>
    </source>
</evidence>
<dbReference type="GO" id="GO:0005956">
    <property type="term" value="C:protein kinase CK2 complex"/>
    <property type="evidence" value="ECO:0007669"/>
    <property type="project" value="TreeGrafter"/>
</dbReference>
<evidence type="ECO:0000256" key="4">
    <source>
        <dbReference type="ARBA" id="ARBA00013948"/>
    </source>
</evidence>
<dbReference type="PANTHER" id="PTHR24054">
    <property type="entry name" value="CASEIN KINASE II SUBUNIT ALPHA"/>
    <property type="match status" value="1"/>
</dbReference>
<feature type="compositionally biased region" description="Polar residues" evidence="16">
    <location>
        <begin position="391"/>
        <end position="411"/>
    </location>
</feature>
<evidence type="ECO:0000313" key="19">
    <source>
        <dbReference type="EMBL" id="RFU26871.1"/>
    </source>
</evidence>
<evidence type="ECO:0000256" key="17">
    <source>
        <dbReference type="SAM" id="Phobius"/>
    </source>
</evidence>
<dbReference type="InterPro" id="IPR020904">
    <property type="entry name" value="Sc_DH/Rdtase_CS"/>
</dbReference>
<evidence type="ECO:0000256" key="1">
    <source>
        <dbReference type="ARBA" id="ARBA00003747"/>
    </source>
</evidence>
<dbReference type="GO" id="GO:0006359">
    <property type="term" value="P:regulation of transcription by RNA polymerase III"/>
    <property type="evidence" value="ECO:0007669"/>
    <property type="project" value="TreeGrafter"/>
</dbReference>
<reference evidence="19 20" key="1">
    <citation type="submission" date="2018-05" db="EMBL/GenBank/DDBJ databases">
        <title>Draft genome sequence of Scytalidium lignicola DSM 105466, a ubiquitous saprotrophic fungus.</title>
        <authorList>
            <person name="Buettner E."/>
            <person name="Gebauer A.M."/>
            <person name="Hofrichter M."/>
            <person name="Liers C."/>
            <person name="Kellner H."/>
        </authorList>
    </citation>
    <scope>NUCLEOTIDE SEQUENCE [LARGE SCALE GENOMIC DNA]</scope>
    <source>
        <strain evidence="19 20">DSM 105466</strain>
    </source>
</reference>
<evidence type="ECO:0000256" key="10">
    <source>
        <dbReference type="ARBA" id="ARBA00022840"/>
    </source>
</evidence>
<dbReference type="Gene3D" id="1.10.510.10">
    <property type="entry name" value="Transferase(Phosphotransferase) domain 1"/>
    <property type="match status" value="1"/>
</dbReference>
<keyword evidence="11" id="KW-0521">NADP</keyword>
<dbReference type="PANTHER" id="PTHR24054:SF0">
    <property type="entry name" value="CASEIN KINASE II SUBUNIT ALPHA"/>
    <property type="match status" value="1"/>
</dbReference>
<dbReference type="AlphaFoldDB" id="A0A3E2H0K7"/>
<dbReference type="InterPro" id="IPR000719">
    <property type="entry name" value="Prot_kinase_dom"/>
</dbReference>
<dbReference type="GO" id="GO:0006974">
    <property type="term" value="P:DNA damage response"/>
    <property type="evidence" value="ECO:0007669"/>
    <property type="project" value="TreeGrafter"/>
</dbReference>
<dbReference type="Pfam" id="PF00069">
    <property type="entry name" value="Pkinase"/>
    <property type="match status" value="1"/>
</dbReference>
<dbReference type="InterPro" id="IPR036259">
    <property type="entry name" value="MFS_trans_sf"/>
</dbReference>
<comment type="subunit">
    <text evidence="2">Component of the EKC/KEOPS complex composed of at least BUD32, CGI121, GON7, KAE1 and PCC1; the whole complex dimerizes.</text>
</comment>
<dbReference type="GO" id="GO:0009688">
    <property type="term" value="P:abscisic acid biosynthetic process"/>
    <property type="evidence" value="ECO:0007669"/>
    <property type="project" value="UniProtKB-ARBA"/>
</dbReference>
<evidence type="ECO:0000256" key="16">
    <source>
        <dbReference type="SAM" id="MobiDB-lite"/>
    </source>
</evidence>
<protein>
    <recommendedName>
        <fullName evidence="5">EKC/KEOPS complex subunit BUD32</fullName>
        <ecNumber evidence="3">2.7.11.1</ecNumber>
    </recommendedName>
    <alternativeName>
        <fullName evidence="12 13">Atypical Serine/threonine protein kinase BUD32</fullName>
    </alternativeName>
    <alternativeName>
        <fullName evidence="4">EKC/KEOPS complex subunit bud32</fullName>
    </alternativeName>
</protein>
<keyword evidence="17" id="KW-1133">Transmembrane helix</keyword>
<keyword evidence="10" id="KW-0067">ATP-binding</keyword>
<keyword evidence="17" id="KW-0812">Transmembrane</keyword>
<feature type="transmembrane region" description="Helical" evidence="17">
    <location>
        <begin position="425"/>
        <end position="449"/>
    </location>
</feature>
<dbReference type="FunFam" id="1.10.510.10:FF:000059">
    <property type="entry name" value="Casein kinase II subunit alpha"/>
    <property type="match status" value="1"/>
</dbReference>
<dbReference type="PROSITE" id="PS00061">
    <property type="entry name" value="ADH_SHORT"/>
    <property type="match status" value="1"/>
</dbReference>
<comment type="catalytic activity">
    <reaction evidence="14">
        <text>L-threonyl-[protein] + ATP = O-phospho-L-threonyl-[protein] + ADP + H(+)</text>
        <dbReference type="Rhea" id="RHEA:46608"/>
        <dbReference type="Rhea" id="RHEA-COMP:11060"/>
        <dbReference type="Rhea" id="RHEA-COMP:11605"/>
        <dbReference type="ChEBI" id="CHEBI:15378"/>
        <dbReference type="ChEBI" id="CHEBI:30013"/>
        <dbReference type="ChEBI" id="CHEBI:30616"/>
        <dbReference type="ChEBI" id="CHEBI:61977"/>
        <dbReference type="ChEBI" id="CHEBI:456216"/>
        <dbReference type="EC" id="2.7.11.1"/>
    </reaction>
</comment>
<gene>
    <name evidence="19" type="ORF">B7463_g9468</name>
</gene>
<dbReference type="SUPFAM" id="SSF103473">
    <property type="entry name" value="MFS general substrate transporter"/>
    <property type="match status" value="1"/>
</dbReference>
<evidence type="ECO:0000256" key="6">
    <source>
        <dbReference type="ARBA" id="ARBA00022527"/>
    </source>
</evidence>
<dbReference type="Gene3D" id="3.30.200.20">
    <property type="entry name" value="Phosphorylase Kinase, domain 1"/>
    <property type="match status" value="1"/>
</dbReference>
<evidence type="ECO:0000313" key="20">
    <source>
        <dbReference type="Proteomes" id="UP000258309"/>
    </source>
</evidence>
<dbReference type="PRINTS" id="PR00081">
    <property type="entry name" value="GDHRDH"/>
</dbReference>
<comment type="function">
    <text evidence="1">Component of the EKC/KEOPS complex that is required for the formation of a threonylcarbamoyl group on adenosine at position 37 (t(6)A37) in tRNAs that read codons beginning with adenine. The complex is probably involved in the transfer of the threonylcarbamoyl moiety of threonylcarbamoyl-AMP (TC-AMP) to the N6 group of A37. BUD32 has ATPase activity in the context of the EKC/KEOPS complex and likely plays a supporting role to the catalytic subunit KAE1. The EKC/KEOPS complex also promotes both telomere uncapping and telomere elongation. The complex is required for efficient recruitment of transcriptional coactivators.</text>
</comment>
<keyword evidence="6" id="KW-0723">Serine/threonine-protein kinase</keyword>
<evidence type="ECO:0000256" key="14">
    <source>
        <dbReference type="ARBA" id="ARBA00047899"/>
    </source>
</evidence>
<dbReference type="GO" id="GO:0006356">
    <property type="term" value="P:regulation of transcription by RNA polymerase I"/>
    <property type="evidence" value="ECO:0007669"/>
    <property type="project" value="TreeGrafter"/>
</dbReference>
<name>A0A3E2H0K7_SCYLI</name>
<dbReference type="InterPro" id="IPR045216">
    <property type="entry name" value="CK2_alpha"/>
</dbReference>
<feature type="transmembrane region" description="Helical" evidence="17">
    <location>
        <begin position="508"/>
        <end position="531"/>
    </location>
</feature>
<dbReference type="SUPFAM" id="SSF51735">
    <property type="entry name" value="NAD(P)-binding Rossmann-fold domains"/>
    <property type="match status" value="2"/>
</dbReference>
<keyword evidence="9" id="KW-0418">Kinase</keyword>
<dbReference type="GO" id="GO:0004713">
    <property type="term" value="F:protein tyrosine kinase activity"/>
    <property type="evidence" value="ECO:0007669"/>
    <property type="project" value="InterPro"/>
</dbReference>
<dbReference type="PROSITE" id="PS50011">
    <property type="entry name" value="PROTEIN_KINASE_DOM"/>
    <property type="match status" value="1"/>
</dbReference>
<evidence type="ECO:0000256" key="5">
    <source>
        <dbReference type="ARBA" id="ARBA00019973"/>
    </source>
</evidence>
<keyword evidence="8" id="KW-0547">Nucleotide-binding</keyword>
<organism evidence="19 20">
    <name type="scientific">Scytalidium lignicola</name>
    <name type="common">Hyphomycete</name>
    <dbReference type="NCBI Taxonomy" id="5539"/>
    <lineage>
        <taxon>Eukaryota</taxon>
        <taxon>Fungi</taxon>
        <taxon>Dikarya</taxon>
        <taxon>Ascomycota</taxon>
        <taxon>Pezizomycotina</taxon>
        <taxon>Leotiomycetes</taxon>
        <taxon>Leotiomycetes incertae sedis</taxon>
        <taxon>Scytalidium</taxon>
    </lineage>
</organism>
<dbReference type="STRING" id="5539.A0A3E2H0K7"/>
<dbReference type="GO" id="GO:0005634">
    <property type="term" value="C:nucleus"/>
    <property type="evidence" value="ECO:0007669"/>
    <property type="project" value="TreeGrafter"/>
</dbReference>
<dbReference type="SMART" id="SM00219">
    <property type="entry name" value="TyrKc"/>
    <property type="match status" value="1"/>
</dbReference>
<feature type="region of interest" description="Disordered" evidence="16">
    <location>
        <begin position="391"/>
        <end position="414"/>
    </location>
</feature>
<dbReference type="CDD" id="cd14132">
    <property type="entry name" value="STKc_CK2_alpha"/>
    <property type="match status" value="1"/>
</dbReference>
<evidence type="ECO:0000256" key="8">
    <source>
        <dbReference type="ARBA" id="ARBA00022741"/>
    </source>
</evidence>
<dbReference type="GO" id="GO:0051726">
    <property type="term" value="P:regulation of cell cycle"/>
    <property type="evidence" value="ECO:0007669"/>
    <property type="project" value="TreeGrafter"/>
</dbReference>
<dbReference type="CDD" id="cd05233">
    <property type="entry name" value="SDR_c"/>
    <property type="match status" value="1"/>
</dbReference>
<dbReference type="GO" id="GO:0005524">
    <property type="term" value="F:ATP binding"/>
    <property type="evidence" value="ECO:0007669"/>
    <property type="project" value="UniProtKB-KW"/>
</dbReference>
<evidence type="ECO:0000256" key="13">
    <source>
        <dbReference type="ARBA" id="ARBA00033194"/>
    </source>
</evidence>
<feature type="transmembrane region" description="Helical" evidence="17">
    <location>
        <begin position="469"/>
        <end position="487"/>
    </location>
</feature>
<evidence type="ECO:0000256" key="15">
    <source>
        <dbReference type="ARBA" id="ARBA00048679"/>
    </source>
</evidence>
<dbReference type="Gene3D" id="1.20.1250.20">
    <property type="entry name" value="MFS general substrate transporter like domains"/>
    <property type="match status" value="1"/>
</dbReference>
<comment type="catalytic activity">
    <reaction evidence="15">
        <text>L-seryl-[protein] + ATP = O-phospho-L-seryl-[protein] + ADP + H(+)</text>
        <dbReference type="Rhea" id="RHEA:17989"/>
        <dbReference type="Rhea" id="RHEA-COMP:9863"/>
        <dbReference type="Rhea" id="RHEA-COMP:11604"/>
        <dbReference type="ChEBI" id="CHEBI:15378"/>
        <dbReference type="ChEBI" id="CHEBI:29999"/>
        <dbReference type="ChEBI" id="CHEBI:30616"/>
        <dbReference type="ChEBI" id="CHEBI:83421"/>
        <dbReference type="ChEBI" id="CHEBI:456216"/>
        <dbReference type="EC" id="2.7.11.1"/>
    </reaction>
</comment>
<evidence type="ECO:0000259" key="18">
    <source>
        <dbReference type="PROSITE" id="PS50011"/>
    </source>
</evidence>
<dbReference type="GO" id="GO:0005829">
    <property type="term" value="C:cytosol"/>
    <property type="evidence" value="ECO:0007669"/>
    <property type="project" value="TreeGrafter"/>
</dbReference>
<dbReference type="GO" id="GO:0004674">
    <property type="term" value="F:protein serine/threonine kinase activity"/>
    <property type="evidence" value="ECO:0007669"/>
    <property type="project" value="UniProtKB-KW"/>
</dbReference>
<evidence type="ECO:0000256" key="11">
    <source>
        <dbReference type="ARBA" id="ARBA00022857"/>
    </source>
</evidence>
<dbReference type="InterPro" id="IPR011009">
    <property type="entry name" value="Kinase-like_dom_sf"/>
</dbReference>
<feature type="domain" description="Protein kinase" evidence="18">
    <location>
        <begin position="32"/>
        <end position="280"/>
    </location>
</feature>
<keyword evidence="17" id="KW-0472">Membrane</keyword>
<dbReference type="FunFam" id="3.30.200.20:FF:000088">
    <property type="entry name" value="Casein kinase II subunit alpha"/>
    <property type="match status" value="1"/>
</dbReference>
<dbReference type="EMBL" id="NCSJ02000235">
    <property type="protein sequence ID" value="RFU26871.1"/>
    <property type="molecule type" value="Genomic_DNA"/>
</dbReference>
<dbReference type="FunFam" id="3.40.50.720:FF:000084">
    <property type="entry name" value="Short-chain dehydrogenase reductase"/>
    <property type="match status" value="1"/>
</dbReference>
<dbReference type="Proteomes" id="UP000258309">
    <property type="component" value="Unassembled WGS sequence"/>
</dbReference>
<keyword evidence="7" id="KW-0808">Transferase</keyword>
<dbReference type="PROSITE" id="PS00109">
    <property type="entry name" value="PROTEIN_KINASE_TYR"/>
    <property type="match status" value="1"/>
</dbReference>
<sequence>MARVYADINQQMPQSYWDCDGVNITWGMSENYEVVRKIGRGKRSEVFEGINIVNYQKCAIKVLKPVKEKEIKRQIKILQNLSGGPNIVALLDVVRNKQALDFCHSKGIMHRDVRPHNVVIDHEHRKLRLIGWGLAEFYHQGTKYDYYVQVGLFKPPELLLDFQKYDYSLDMWSLGAMFASMIFRKEPFFHGNSNSDQLLKIVNVLGTEDLFEYLDKYKINLDEEYSNILEQCPKKNWRDFVNDGNQRLITNEAIDLLDKLLRYNHQERLTANEAMTHSFFKPVRDHKRFTSTSSINNPIFYEFSYFTSGAFVWTSRMSFLNTRIGVKAVEASMGWVMIAPASGEVSGPIVGGVLYEHAGHTVVFMIALTVIMIDIASRLLLGKRTMEYNAGSNQDSVEDGQNTPDLSTNTGIDKGNEPKISKVLLLLRGVDFVASLWATFMISAMRTALEATIPFQLQSSFKWSDSGSGFVLILITEHMTATAVAAGRKSKELRSPTVQENTEMSGQAYGLMNMALVMGILIGPVGGVGGFRIHYRNIISGNEVVKHGLTRDKIAYEEGSFCALIMTELSIRETDLGDVRGKVAVVTGGASGIGKAITKLLNRLGATVVIGDRKDQDGVALEKKLPSVKYINCDVTDWKSLSTVFAQTKLKYSKIDLVFANAGIVENNTVFVDSFDSDGGLSPPDLSVIDVNVKGVIMTSKLALHYFNQNSPPGGGLVMTGSTSSYNERPNLPIYSTAKHGVVGLMRAVRNLAPALNVTVGCIAPGGTESNMFPNEAAEAFRAKGIPVNKAYSVALAAVFLASKLENNGKSLTVIGDKYTEVEGPITDLQPQISGEMAILGGDTVAGSFTSTIHKTPYPEISPSNPSLSQAGKTVLVVGGSKGIGRAIAKAFGDASASKVIVLGHDPQAVTSATTELQNMFDKAKTEIIGEVCDIADRSKVTKLWSGFEERGIIVDVLVLDAVRIPKFGPVLEVGQQELRDSFEVNFWATLDFTEKFFDQIKRSPNGEKKAIVNVSTMGIHDFVISARQPIYAITKNSCTLLLQMIALDTKVSDVQIVSFHPGAIFTPGARSVGEDESSLPWDDVNLPGHFAVWAASSEASFLHGRFVWASWDVDELKKGKIREQIDSDPDFLKVGVKGL</sequence>
<dbReference type="OrthoDB" id="37659at2759"/>
<keyword evidence="20" id="KW-1185">Reference proteome</keyword>
<accession>A0A3E2H0K7</accession>